<evidence type="ECO:0000313" key="2">
    <source>
        <dbReference type="WBParaSite" id="L893_g33668.t1"/>
    </source>
</evidence>
<name>A0A1I8A7L3_9BILA</name>
<dbReference type="WBParaSite" id="L893_g33668.t1">
    <property type="protein sequence ID" value="L893_g33668.t1"/>
    <property type="gene ID" value="L893_g33668"/>
</dbReference>
<dbReference type="AlphaFoldDB" id="A0A1I8A7L3"/>
<dbReference type="Proteomes" id="UP000095287">
    <property type="component" value="Unplaced"/>
</dbReference>
<evidence type="ECO:0000313" key="1">
    <source>
        <dbReference type="Proteomes" id="UP000095287"/>
    </source>
</evidence>
<organism evidence="1 2">
    <name type="scientific">Steinernema glaseri</name>
    <dbReference type="NCBI Taxonomy" id="37863"/>
    <lineage>
        <taxon>Eukaryota</taxon>
        <taxon>Metazoa</taxon>
        <taxon>Ecdysozoa</taxon>
        <taxon>Nematoda</taxon>
        <taxon>Chromadorea</taxon>
        <taxon>Rhabditida</taxon>
        <taxon>Tylenchina</taxon>
        <taxon>Panagrolaimomorpha</taxon>
        <taxon>Strongyloidoidea</taxon>
        <taxon>Steinernematidae</taxon>
        <taxon>Steinernema</taxon>
    </lineage>
</organism>
<proteinExistence type="predicted"/>
<sequence>MNIPCTLNVFMASSQYSGIRNSRLPSPHFLVVRTAKKLFLRLLRTFNLEASDAIYLAASSVTFAPYLHEFISPSLRLLLVFHYFFEDYRDKPMLIHIGWTRLCIKSSQDSCSHQIIRLNKERECF</sequence>
<protein>
    <submittedName>
        <fullName evidence="2">Uncharacterized protein</fullName>
    </submittedName>
</protein>
<accession>A0A1I8A7L3</accession>
<reference evidence="2" key="1">
    <citation type="submission" date="2016-11" db="UniProtKB">
        <authorList>
            <consortium name="WormBaseParasite"/>
        </authorList>
    </citation>
    <scope>IDENTIFICATION</scope>
</reference>
<keyword evidence="1" id="KW-1185">Reference proteome</keyword>